<organism evidence="1 2">
    <name type="scientific">Neisseria meningitidis serogroup A / serotype 4A (strain DSM 15465 / Z2491)</name>
    <dbReference type="NCBI Taxonomy" id="122587"/>
    <lineage>
        <taxon>Bacteria</taxon>
        <taxon>Pseudomonadati</taxon>
        <taxon>Pseudomonadota</taxon>
        <taxon>Betaproteobacteria</taxon>
        <taxon>Neisseriales</taxon>
        <taxon>Neisseriaceae</taxon>
        <taxon>Neisseria</taxon>
    </lineage>
</organism>
<gene>
    <name evidence="1" type="ordered locus">NMA1436</name>
</gene>
<reference evidence="1 2" key="1">
    <citation type="journal article" date="2000" name="Nature">
        <title>Complete DNA sequence of a serogroup A strain of Neisseria meningitidis Z2491.</title>
        <authorList>
            <person name="Parkhill J."/>
            <person name="Achtman M."/>
            <person name="James K.D."/>
            <person name="Bentley S.D."/>
            <person name="Churcher C."/>
            <person name="Klee S.R."/>
            <person name="Morelli G."/>
            <person name="Basham D."/>
            <person name="Brown D."/>
            <person name="Chillingworth T."/>
            <person name="Davies R.M."/>
            <person name="Davis P."/>
            <person name="Devlin K."/>
            <person name="Feltwell T."/>
            <person name="Hamlin N."/>
            <person name="Holroyd S."/>
            <person name="Jagels K."/>
            <person name="Leather S."/>
            <person name="Moule S."/>
            <person name="Mungall K."/>
            <person name="Quail M.A."/>
            <person name="Rajandream M.A."/>
            <person name="Rutherford K.M."/>
            <person name="Simmonds M."/>
            <person name="Skelton J."/>
            <person name="Whitehead S."/>
            <person name="Spratt B.G."/>
            <person name="Barrell B.G."/>
        </authorList>
    </citation>
    <scope>NUCLEOTIDE SEQUENCE [LARGE SCALE GENOMIC DNA]</scope>
    <source>
        <strain evidence="2">DSM 15465 / Z2491</strain>
    </source>
</reference>
<dbReference type="EMBL" id="AL157959">
    <property type="protein sequence ID" value="CAM08595.1"/>
    <property type="molecule type" value="Genomic_DNA"/>
</dbReference>
<protein>
    <submittedName>
        <fullName evidence="1">Uncharacterized protein</fullName>
    </submittedName>
</protein>
<dbReference type="KEGG" id="nma:NMA1436"/>
<dbReference type="EnsemblBacteria" id="CAM08595">
    <property type="protein sequence ID" value="CAM08595"/>
    <property type="gene ID" value="NMA1436"/>
</dbReference>
<name>A0A0U1RJ24_NEIMA</name>
<dbReference type="Proteomes" id="UP000000626">
    <property type="component" value="Chromosome"/>
</dbReference>
<accession>A0A0U1RJ24</accession>
<sequence length="259" mass="27591">MRYVNTISPPDENDKGSISFHSKTGNLFNMNVNVHKDTHHFGIHNLNNTDVHLTAEDSDNVVAIKGELADPMPTGNVESTSFLRGIETAFKSNTVLTGNNNKISIATEGKGLGLGVNGLQSNSPYSGHTTGIFINNQSSDLTQPSLDGISTIKLKAVKGNNEVDLNVKNHASVKGIIASHSAKATLEAEGDNIVQVKNPDTNTALIDALKKQYPNASKELYRVGVQSTTGTVRISPNGKIALTELKTFGIVQNGICVSL</sequence>
<evidence type="ECO:0000313" key="2">
    <source>
        <dbReference type="Proteomes" id="UP000000626"/>
    </source>
</evidence>
<dbReference type="HOGENOM" id="CLU_093820_0_0_4"/>
<dbReference type="AlphaFoldDB" id="A0A0U1RJ24"/>
<evidence type="ECO:0000313" key="1">
    <source>
        <dbReference type="EMBL" id="CAM08595.1"/>
    </source>
</evidence>
<proteinExistence type="predicted"/>